<keyword evidence="2" id="KW-1185">Reference proteome</keyword>
<organism evidence="1 2">
    <name type="scientific">Dickeya aquatica</name>
    <dbReference type="NCBI Taxonomy" id="1401087"/>
    <lineage>
        <taxon>Bacteria</taxon>
        <taxon>Pseudomonadati</taxon>
        <taxon>Pseudomonadota</taxon>
        <taxon>Gammaproteobacteria</taxon>
        <taxon>Enterobacterales</taxon>
        <taxon>Pectobacteriaceae</taxon>
        <taxon>Dickeya</taxon>
    </lineage>
</organism>
<reference evidence="1 2" key="1">
    <citation type="submission" date="2016-09" db="EMBL/GenBank/DDBJ databases">
        <authorList>
            <person name="Reverchon S."/>
            <person name="Nasser W."/>
            <person name="Leonard S."/>
            <person name="Brochier C."/>
            <person name="Duprey A."/>
        </authorList>
    </citation>
    <scope>NUCLEOTIDE SEQUENCE [LARGE SCALE GENOMIC DNA]</scope>
    <source>
        <strain evidence="1 2">174/2</strain>
    </source>
</reference>
<evidence type="ECO:0000313" key="1">
    <source>
        <dbReference type="EMBL" id="SLM62441.1"/>
    </source>
</evidence>
<protein>
    <submittedName>
        <fullName evidence="1">Uncharacterized protein</fullName>
    </submittedName>
</protein>
<dbReference type="Proteomes" id="UP000294820">
    <property type="component" value="Chromosome 1"/>
</dbReference>
<name>A0A375A913_9GAMM</name>
<dbReference type="EMBL" id="LT615367">
    <property type="protein sequence ID" value="SLM62441.1"/>
    <property type="molecule type" value="Genomic_DNA"/>
</dbReference>
<gene>
    <name evidence="1" type="ORF">DAQ1742_01459</name>
</gene>
<dbReference type="AlphaFoldDB" id="A0A375A913"/>
<proteinExistence type="predicted"/>
<dbReference type="KEGG" id="daq:DAQ1742_01459"/>
<accession>A0A375A913</accession>
<sequence length="70" mass="8046">MRHYGVFFTVRQPDDGDKAIRSAACWVLFNREQRDHYPAIQLSNNIARDIKQQRVNGAFPGITVYGELHG</sequence>
<evidence type="ECO:0000313" key="2">
    <source>
        <dbReference type="Proteomes" id="UP000294820"/>
    </source>
</evidence>